<evidence type="ECO:0000259" key="7">
    <source>
        <dbReference type="PROSITE" id="PS50111"/>
    </source>
</evidence>
<evidence type="ECO:0000256" key="1">
    <source>
        <dbReference type="ARBA" id="ARBA00004370"/>
    </source>
</evidence>
<dbReference type="PRINTS" id="PR00260">
    <property type="entry name" value="CHEMTRNSDUCR"/>
</dbReference>
<dbReference type="InterPro" id="IPR004090">
    <property type="entry name" value="Chemotax_Me-accpt_rcpt"/>
</dbReference>
<evidence type="ECO:0000256" key="6">
    <source>
        <dbReference type="SAM" id="Phobius"/>
    </source>
</evidence>
<dbReference type="AlphaFoldDB" id="A0A1U9NI71"/>
<reference evidence="9" key="1">
    <citation type="submission" date="2017-02" db="EMBL/GenBank/DDBJ databases">
        <title>Comparative genomics and description of representatives of a novel lineage of planctomycetes thriving in anoxic sediments.</title>
        <authorList>
            <person name="Spring S."/>
            <person name="Bunk B."/>
            <person name="Sproer C."/>
        </authorList>
    </citation>
    <scope>NUCLEOTIDE SEQUENCE [LARGE SCALE GENOMIC DNA]</scope>
    <source>
        <strain evidence="9">ST-NAGAB-D1</strain>
    </source>
</reference>
<protein>
    <submittedName>
        <fullName evidence="8">Ribose and galactose chemoreceptor protein</fullName>
    </submittedName>
</protein>
<name>A0A1U9NI71_9BACT</name>
<dbReference type="KEGG" id="alus:STSP2_00663"/>
<dbReference type="PANTHER" id="PTHR43531:SF11">
    <property type="entry name" value="METHYL-ACCEPTING CHEMOTAXIS PROTEIN 3"/>
    <property type="match status" value="1"/>
</dbReference>
<keyword evidence="8" id="KW-0675">Receptor</keyword>
<keyword evidence="6" id="KW-0812">Transmembrane</keyword>
<dbReference type="Proteomes" id="UP000189674">
    <property type="component" value="Chromosome"/>
</dbReference>
<dbReference type="InterPro" id="IPR029151">
    <property type="entry name" value="Sensor-like_sf"/>
</dbReference>
<feature type="transmembrane region" description="Helical" evidence="6">
    <location>
        <begin position="7"/>
        <end position="27"/>
    </location>
</feature>
<evidence type="ECO:0000256" key="5">
    <source>
        <dbReference type="SAM" id="MobiDB-lite"/>
    </source>
</evidence>
<dbReference type="Gene3D" id="1.10.287.950">
    <property type="entry name" value="Methyl-accepting chemotaxis protein"/>
    <property type="match status" value="1"/>
</dbReference>
<gene>
    <name evidence="8" type="primary">trg</name>
    <name evidence="8" type="ORF">STSP2_00663</name>
</gene>
<dbReference type="Gene3D" id="3.30.450.20">
    <property type="entry name" value="PAS domain"/>
    <property type="match status" value="1"/>
</dbReference>
<dbReference type="InterPro" id="IPR033462">
    <property type="entry name" value="Cache_3-Cache_2"/>
</dbReference>
<feature type="compositionally biased region" description="Low complexity" evidence="5">
    <location>
        <begin position="428"/>
        <end position="441"/>
    </location>
</feature>
<dbReference type="Pfam" id="PF00015">
    <property type="entry name" value="MCPsignal"/>
    <property type="match status" value="1"/>
</dbReference>
<accession>A0A1U9NI71</accession>
<dbReference type="CDD" id="cd12912">
    <property type="entry name" value="PDC2_MCP_like"/>
    <property type="match status" value="1"/>
</dbReference>
<dbReference type="InterPro" id="IPR051310">
    <property type="entry name" value="MCP_chemotaxis"/>
</dbReference>
<dbReference type="FunFam" id="1.10.287.950:FF:000001">
    <property type="entry name" value="Methyl-accepting chemotaxis sensory transducer"/>
    <property type="match status" value="1"/>
</dbReference>
<feature type="region of interest" description="Disordered" evidence="5">
    <location>
        <begin position="448"/>
        <end position="467"/>
    </location>
</feature>
<dbReference type="GO" id="GO:0005886">
    <property type="term" value="C:plasma membrane"/>
    <property type="evidence" value="ECO:0007669"/>
    <property type="project" value="TreeGrafter"/>
</dbReference>
<dbReference type="STRING" id="1936003.STSP2_00663"/>
<dbReference type="GO" id="GO:0006935">
    <property type="term" value="P:chemotaxis"/>
    <property type="evidence" value="ECO:0007669"/>
    <property type="project" value="UniProtKB-KW"/>
</dbReference>
<dbReference type="GO" id="GO:0004888">
    <property type="term" value="F:transmembrane signaling receptor activity"/>
    <property type="evidence" value="ECO:0007669"/>
    <property type="project" value="InterPro"/>
</dbReference>
<dbReference type="PANTHER" id="PTHR43531">
    <property type="entry name" value="PROTEIN ICFG"/>
    <property type="match status" value="1"/>
</dbReference>
<proteinExistence type="inferred from homology"/>
<feature type="domain" description="Methyl-accepting transducer" evidence="7">
    <location>
        <begin position="399"/>
        <end position="628"/>
    </location>
</feature>
<keyword evidence="9" id="KW-1185">Reference proteome</keyword>
<dbReference type="SMART" id="SM00283">
    <property type="entry name" value="MA"/>
    <property type="match status" value="1"/>
</dbReference>
<evidence type="ECO:0000313" key="8">
    <source>
        <dbReference type="EMBL" id="AQT67515.1"/>
    </source>
</evidence>
<dbReference type="GO" id="GO:0007165">
    <property type="term" value="P:signal transduction"/>
    <property type="evidence" value="ECO:0007669"/>
    <property type="project" value="UniProtKB-KW"/>
</dbReference>
<evidence type="ECO:0000256" key="3">
    <source>
        <dbReference type="ARBA" id="ARBA00029447"/>
    </source>
</evidence>
<evidence type="ECO:0000313" key="9">
    <source>
        <dbReference type="Proteomes" id="UP000189674"/>
    </source>
</evidence>
<keyword evidence="2" id="KW-0145">Chemotaxis</keyword>
<keyword evidence="4" id="KW-0807">Transducer</keyword>
<comment type="similarity">
    <text evidence="3">Belongs to the methyl-accepting chemotaxis (MCP) protein family.</text>
</comment>
<keyword evidence="6" id="KW-0472">Membrane</keyword>
<evidence type="ECO:0000256" key="2">
    <source>
        <dbReference type="ARBA" id="ARBA00022500"/>
    </source>
</evidence>
<dbReference type="OrthoDB" id="221239at2"/>
<keyword evidence="6" id="KW-1133">Transmembrane helix</keyword>
<feature type="region of interest" description="Disordered" evidence="5">
    <location>
        <begin position="419"/>
        <end position="441"/>
    </location>
</feature>
<evidence type="ECO:0000256" key="4">
    <source>
        <dbReference type="PROSITE-ProRule" id="PRU00284"/>
    </source>
</evidence>
<dbReference type="Pfam" id="PF17201">
    <property type="entry name" value="Cache_3-Cache_2"/>
    <property type="match status" value="1"/>
</dbReference>
<dbReference type="CDD" id="cd11386">
    <property type="entry name" value="MCP_signal"/>
    <property type="match status" value="1"/>
</dbReference>
<dbReference type="EMBL" id="CP019791">
    <property type="protein sequence ID" value="AQT67515.1"/>
    <property type="molecule type" value="Genomic_DNA"/>
</dbReference>
<dbReference type="PROSITE" id="PS50111">
    <property type="entry name" value="CHEMOTAXIS_TRANSDUC_2"/>
    <property type="match status" value="1"/>
</dbReference>
<dbReference type="RefSeq" id="WP_146659787.1">
    <property type="nucleotide sequence ID" value="NZ_CP019791.1"/>
</dbReference>
<dbReference type="SUPFAM" id="SSF103190">
    <property type="entry name" value="Sensory domain-like"/>
    <property type="match status" value="1"/>
</dbReference>
<dbReference type="SUPFAM" id="SSF58104">
    <property type="entry name" value="Methyl-accepting chemotaxis protein (MCP) signaling domain"/>
    <property type="match status" value="1"/>
</dbReference>
<comment type="subcellular location">
    <subcellularLocation>
        <location evidence="1">Membrane</location>
    </subcellularLocation>
</comment>
<organism evidence="8 9">
    <name type="scientific">Anaerohalosphaera lusitana</name>
    <dbReference type="NCBI Taxonomy" id="1936003"/>
    <lineage>
        <taxon>Bacteria</taxon>
        <taxon>Pseudomonadati</taxon>
        <taxon>Planctomycetota</taxon>
        <taxon>Phycisphaerae</taxon>
        <taxon>Sedimentisphaerales</taxon>
        <taxon>Anaerohalosphaeraceae</taxon>
        <taxon>Anaerohalosphaera</taxon>
    </lineage>
</organism>
<dbReference type="InterPro" id="IPR004089">
    <property type="entry name" value="MCPsignal_dom"/>
</dbReference>
<sequence>MSLKRKLLGLGAITTIVPLVVVLFVIWQMNGRMVDAAVTESEKLATSDLEHIVNNVYAMCEIQQQAVQGRVNASLNVSRDVVANMGGVSIAEESVEWEAVNQFSKKRSRVDLGKMMVDDTWLGKIGDGSTEAPVVDKVYDMVEGTCTIFQRMNEAGDMLRVCTNVKKLDGTRAIGTYIPKTNPDGSANAVVSTLLDGRTYRGRAYVVNQWYVTAYEPIKDESGKVVGALYFGYPENGQTTLTDALKEVKIGETGYVYVLDSAGNYVVSKDGERDGDCIWDAQNSEGDYIVREIIKGGKSTEEGEIFTYIYPWANEGQEARDKIAKVMYFEPWDWIIGAGSYEDEFYQASNQIAAVGKKTLVVLAVVLGLVSAGSMTLFTLTSVRLSSRLLSMVSKLRGGSEQVASAAGQVSASSQSLAEGATEQAAGLEETSSSLEEMSSMTNQNADNAQQADGLVNKARKAADEGSRAMARMNTAIEDIKTSSDETAKIIQVIDEIAFQTNLLALNAAVEAARAGDAGKGFAVVAEEVRNLAMRSAEAAKDTNRLIDESVKNSSNGVTIAEEVGSALKGIVDAVGETSQLVSEIAAASQEQAQGIGQVNTAVSEIDKVTQQNAANAEESASASQELNSQAESMNNVVRELTKLVTGSGDAVGASGGGTAGKLNGSDNAFHAIAGSASSAVVAKGRKVDENCDWKAFNK</sequence>